<evidence type="ECO:0000313" key="2">
    <source>
        <dbReference type="EMBL" id="CAF91267.1"/>
    </source>
</evidence>
<dbReference type="KEGG" id="tng:GSTEN00005902G001"/>
<proteinExistence type="predicted"/>
<organism evidence="2">
    <name type="scientific">Tetraodon nigroviridis</name>
    <name type="common">Spotted green pufferfish</name>
    <name type="synonym">Chelonodon nigroviridis</name>
    <dbReference type="NCBI Taxonomy" id="99883"/>
    <lineage>
        <taxon>Eukaryota</taxon>
        <taxon>Metazoa</taxon>
        <taxon>Chordata</taxon>
        <taxon>Craniata</taxon>
        <taxon>Vertebrata</taxon>
        <taxon>Euteleostomi</taxon>
        <taxon>Actinopterygii</taxon>
        <taxon>Neopterygii</taxon>
        <taxon>Teleostei</taxon>
        <taxon>Neoteleostei</taxon>
        <taxon>Acanthomorphata</taxon>
        <taxon>Eupercaria</taxon>
        <taxon>Tetraodontiformes</taxon>
        <taxon>Tetradontoidea</taxon>
        <taxon>Tetraodontidae</taxon>
        <taxon>Tetraodon</taxon>
    </lineage>
</organism>
<name>Q4T765_TETNG</name>
<feature type="region of interest" description="Disordered" evidence="1">
    <location>
        <begin position="24"/>
        <end position="45"/>
    </location>
</feature>
<sequence>MCPGKAVRVELSSRVVPVKCGLSGRTSITPSPLENSTHTPTQVRQKSSRTCCPYLEIQPREQPTTILRTLLTLGCFRPFLSNGHISPFLSELK</sequence>
<protein>
    <submittedName>
        <fullName evidence="2">(spotted green pufferfish) hypothetical protein</fullName>
    </submittedName>
</protein>
<evidence type="ECO:0000256" key="1">
    <source>
        <dbReference type="SAM" id="MobiDB-lite"/>
    </source>
</evidence>
<dbReference type="AlphaFoldDB" id="Q4T765"/>
<dbReference type="EMBL" id="CAAE01008270">
    <property type="protein sequence ID" value="CAF91267.1"/>
    <property type="molecule type" value="Genomic_DNA"/>
</dbReference>
<gene>
    <name evidence="2" type="ORF">GSTENG00005902001</name>
</gene>
<comment type="caution">
    <text evidence="2">The sequence shown here is derived from an EMBL/GenBank/DDBJ whole genome shotgun (WGS) entry which is preliminary data.</text>
</comment>
<reference evidence="2" key="1">
    <citation type="journal article" date="2004" name="Nature">
        <title>Genome duplication in the teleost fish Tetraodon nigroviridis reveals the early vertebrate proto-karyotype.</title>
        <authorList>
            <person name="Jaillon O."/>
            <person name="Aury J.-M."/>
            <person name="Brunet F."/>
            <person name="Petit J.-L."/>
            <person name="Stange-Thomann N."/>
            <person name="Mauceli E."/>
            <person name="Bouneau L."/>
            <person name="Fischer C."/>
            <person name="Ozouf-Costaz C."/>
            <person name="Bernot A."/>
            <person name="Nicaud S."/>
            <person name="Jaffe D."/>
            <person name="Fisher S."/>
            <person name="Lutfalla G."/>
            <person name="Dossat C."/>
            <person name="Segurens B."/>
            <person name="Dasilva C."/>
            <person name="Salanoubat M."/>
            <person name="Levy M."/>
            <person name="Boudet N."/>
            <person name="Castellano S."/>
            <person name="Anthouard V."/>
            <person name="Jubin C."/>
            <person name="Castelli V."/>
            <person name="Katinka M."/>
            <person name="Vacherie B."/>
            <person name="Biemont C."/>
            <person name="Skalli Z."/>
            <person name="Cattolico L."/>
            <person name="Poulain J."/>
            <person name="De Berardinis V."/>
            <person name="Cruaud C."/>
            <person name="Duprat S."/>
            <person name="Brottier P."/>
            <person name="Coutanceau J.-P."/>
            <person name="Gouzy J."/>
            <person name="Parra G."/>
            <person name="Lardier G."/>
            <person name="Chapple C."/>
            <person name="McKernan K.J."/>
            <person name="McEwan P."/>
            <person name="Bosak S."/>
            <person name="Kellis M."/>
            <person name="Volff J.-N."/>
            <person name="Guigo R."/>
            <person name="Zody M.C."/>
            <person name="Mesirov J."/>
            <person name="Lindblad-Toh K."/>
            <person name="Birren B."/>
            <person name="Nusbaum C."/>
            <person name="Kahn D."/>
            <person name="Robinson-Rechavi M."/>
            <person name="Laudet V."/>
            <person name="Schachter V."/>
            <person name="Quetier F."/>
            <person name="Saurin W."/>
            <person name="Scarpelli C."/>
            <person name="Wincker P."/>
            <person name="Lander E.S."/>
            <person name="Weissenbach J."/>
            <person name="Roest Crollius H."/>
        </authorList>
    </citation>
    <scope>NUCLEOTIDE SEQUENCE [LARGE SCALE GENOMIC DNA]</scope>
</reference>
<reference evidence="2" key="2">
    <citation type="submission" date="2004-02" db="EMBL/GenBank/DDBJ databases">
        <authorList>
            <consortium name="Genoscope"/>
            <consortium name="Whitehead Institute Centre for Genome Research"/>
        </authorList>
    </citation>
    <scope>NUCLEOTIDE SEQUENCE</scope>
</reference>
<accession>Q4T765</accession>